<proteinExistence type="predicted"/>
<name>A0A5B7C0P6_DAVIN</name>
<dbReference type="InterPro" id="IPR000477">
    <property type="entry name" value="RT_dom"/>
</dbReference>
<dbReference type="EMBL" id="GHES01043876">
    <property type="protein sequence ID" value="MPA74435.1"/>
    <property type="molecule type" value="Transcribed_RNA"/>
</dbReference>
<gene>
    <name evidence="2" type="ORF">Din_043876</name>
</gene>
<dbReference type="AlphaFoldDB" id="A0A5B7C0P6"/>
<keyword evidence="2" id="KW-0808">Transferase</keyword>
<organism evidence="2">
    <name type="scientific">Davidia involucrata</name>
    <name type="common">Dove tree</name>
    <dbReference type="NCBI Taxonomy" id="16924"/>
    <lineage>
        <taxon>Eukaryota</taxon>
        <taxon>Viridiplantae</taxon>
        <taxon>Streptophyta</taxon>
        <taxon>Embryophyta</taxon>
        <taxon>Tracheophyta</taxon>
        <taxon>Spermatophyta</taxon>
        <taxon>Magnoliopsida</taxon>
        <taxon>eudicotyledons</taxon>
        <taxon>Gunneridae</taxon>
        <taxon>Pentapetalae</taxon>
        <taxon>asterids</taxon>
        <taxon>Cornales</taxon>
        <taxon>Nyssaceae</taxon>
        <taxon>Davidia</taxon>
    </lineage>
</organism>
<keyword evidence="2" id="KW-0695">RNA-directed DNA polymerase</keyword>
<dbReference type="GO" id="GO:0003964">
    <property type="term" value="F:RNA-directed DNA polymerase activity"/>
    <property type="evidence" value="ECO:0007669"/>
    <property type="project" value="UniProtKB-KW"/>
</dbReference>
<protein>
    <submittedName>
        <fullName evidence="2">Putative RNA-directed DNA polymerase (Reverse transcriptase)</fullName>
    </submittedName>
</protein>
<keyword evidence="2" id="KW-0548">Nucleotidyltransferase</keyword>
<evidence type="ECO:0000259" key="1">
    <source>
        <dbReference type="PROSITE" id="PS50878"/>
    </source>
</evidence>
<reference evidence="2" key="1">
    <citation type="submission" date="2019-08" db="EMBL/GenBank/DDBJ databases">
        <title>Reference gene set and small RNA set construction with multiple tissues from Davidia involucrata Baill.</title>
        <authorList>
            <person name="Yang H."/>
            <person name="Zhou C."/>
            <person name="Li G."/>
            <person name="Wang J."/>
            <person name="Gao P."/>
            <person name="Wang M."/>
            <person name="Wang R."/>
            <person name="Zhao Y."/>
        </authorList>
    </citation>
    <scope>NUCLEOTIDE SEQUENCE</scope>
    <source>
        <tissue evidence="2">Mixed with DoveR01_LX</tissue>
    </source>
</reference>
<evidence type="ECO:0000313" key="2">
    <source>
        <dbReference type="EMBL" id="MPA74435.1"/>
    </source>
</evidence>
<sequence>MIFIILDKAYDSPPKSNKVDFRRKKLSHKTIYQNDKYDGSVTIARTTVGERSEFLITINLYHGSSLSPYLFALVMDELTNHIQDEVPCMLFTDDIVLIDED</sequence>
<accession>A0A5B7C0P6</accession>
<feature type="domain" description="Reverse transcriptase" evidence="1">
    <location>
        <begin position="1"/>
        <end position="101"/>
    </location>
</feature>
<dbReference type="PROSITE" id="PS50878">
    <property type="entry name" value="RT_POL"/>
    <property type="match status" value="1"/>
</dbReference>